<feature type="domain" description="Major facilitator superfamily (MFS) profile" evidence="8">
    <location>
        <begin position="71"/>
        <end position="460"/>
    </location>
</feature>
<sequence length="460" mass="50636">MADEKGHRPSWDEKISSPSPDSSGQVGDMPIKDVTTDDPTQNEYYRQFAENGAEWRADFEKKLKRKVDIRLIPLLVIMYINNFMDRSALGQARLGTLEEDLGMDPNGTEFNTAISILFVGYIIMQLPSNLLLSRLRPSLYLGSVMVIWGAVCTCTAAVQNFAGLLVVRILLGVTEAPFFPGAIFLMSSWYTRRELTKRIAWFYSGVAVANGFSGLVSAGILANMEGAAGIAGWRWVFIVNGAISMFFAICCTLVLPDFPHTTKWLTPEQRAYAAWRLKMDAEEEDDRHATGVLAGLMMALKDWRLYIFMLMLHANVLAGTFQYIFPSIVQTLGFGRIQTLLLTMPIGAVSAFPVMTAWIANSFIRPLVKRASAIAICNSVANAASAYGTFMYPASQAPQYMQGSAGNACVCLAAALLALALRIIYKRENKKLEKMEAEGIADPAGVAGGDQRGLGFRYVY</sequence>
<accession>A0AA38WWF8</accession>
<dbReference type="GO" id="GO:0016020">
    <property type="term" value="C:membrane"/>
    <property type="evidence" value="ECO:0007669"/>
    <property type="project" value="UniProtKB-SubCell"/>
</dbReference>
<dbReference type="InterPro" id="IPR036259">
    <property type="entry name" value="MFS_trans_sf"/>
</dbReference>
<dbReference type="PANTHER" id="PTHR43791">
    <property type="entry name" value="PERMEASE-RELATED"/>
    <property type="match status" value="1"/>
</dbReference>
<keyword evidence="4 7" id="KW-1133">Transmembrane helix</keyword>
<name>A0AA38WWF8_9EURO</name>
<dbReference type="PROSITE" id="PS50850">
    <property type="entry name" value="MFS"/>
    <property type="match status" value="1"/>
</dbReference>
<evidence type="ECO:0000256" key="2">
    <source>
        <dbReference type="ARBA" id="ARBA00022448"/>
    </source>
</evidence>
<feature type="transmembrane region" description="Helical" evidence="7">
    <location>
        <begin position="337"/>
        <end position="359"/>
    </location>
</feature>
<dbReference type="FunFam" id="1.20.1250.20:FF:000057">
    <property type="entry name" value="MFS general substrate transporter"/>
    <property type="match status" value="1"/>
</dbReference>
<feature type="transmembrane region" description="Helical" evidence="7">
    <location>
        <begin position="67"/>
        <end position="84"/>
    </location>
</feature>
<feature type="transmembrane region" description="Helical" evidence="7">
    <location>
        <begin position="305"/>
        <end position="325"/>
    </location>
</feature>
<feature type="transmembrane region" description="Helical" evidence="7">
    <location>
        <begin position="233"/>
        <end position="255"/>
    </location>
</feature>
<protein>
    <recommendedName>
        <fullName evidence="8">Major facilitator superfamily (MFS) profile domain-containing protein</fullName>
    </recommendedName>
</protein>
<gene>
    <name evidence="9" type="ORF">H2200_013248</name>
</gene>
<dbReference type="Gene3D" id="1.20.1250.20">
    <property type="entry name" value="MFS general substrate transporter like domains"/>
    <property type="match status" value="1"/>
</dbReference>
<evidence type="ECO:0000256" key="6">
    <source>
        <dbReference type="SAM" id="MobiDB-lite"/>
    </source>
</evidence>
<evidence type="ECO:0000313" key="9">
    <source>
        <dbReference type="EMBL" id="KAJ9602393.1"/>
    </source>
</evidence>
<feature type="compositionally biased region" description="Basic and acidic residues" evidence="6">
    <location>
        <begin position="1"/>
        <end position="15"/>
    </location>
</feature>
<feature type="transmembrane region" description="Helical" evidence="7">
    <location>
        <begin position="371"/>
        <end position="392"/>
    </location>
</feature>
<feature type="transmembrane region" description="Helical" evidence="7">
    <location>
        <begin position="165"/>
        <end position="187"/>
    </location>
</feature>
<dbReference type="GO" id="GO:0022857">
    <property type="term" value="F:transmembrane transporter activity"/>
    <property type="evidence" value="ECO:0007669"/>
    <property type="project" value="InterPro"/>
</dbReference>
<evidence type="ECO:0000256" key="7">
    <source>
        <dbReference type="SAM" id="Phobius"/>
    </source>
</evidence>
<evidence type="ECO:0000256" key="1">
    <source>
        <dbReference type="ARBA" id="ARBA00004141"/>
    </source>
</evidence>
<dbReference type="SUPFAM" id="SSF103473">
    <property type="entry name" value="MFS general substrate transporter"/>
    <property type="match status" value="1"/>
</dbReference>
<keyword evidence="3 7" id="KW-0812">Transmembrane</keyword>
<feature type="transmembrane region" description="Helical" evidence="7">
    <location>
        <begin position="113"/>
        <end position="132"/>
    </location>
</feature>
<dbReference type="Pfam" id="PF07690">
    <property type="entry name" value="MFS_1"/>
    <property type="match status" value="1"/>
</dbReference>
<comment type="caution">
    <text evidence="9">The sequence shown here is derived from an EMBL/GenBank/DDBJ whole genome shotgun (WGS) entry which is preliminary data.</text>
</comment>
<evidence type="ECO:0000256" key="4">
    <source>
        <dbReference type="ARBA" id="ARBA00022989"/>
    </source>
</evidence>
<dbReference type="InterPro" id="IPR020846">
    <property type="entry name" value="MFS_dom"/>
</dbReference>
<evidence type="ECO:0000256" key="5">
    <source>
        <dbReference type="ARBA" id="ARBA00023136"/>
    </source>
</evidence>
<dbReference type="Proteomes" id="UP001172673">
    <property type="component" value="Unassembled WGS sequence"/>
</dbReference>
<evidence type="ECO:0000259" key="8">
    <source>
        <dbReference type="PROSITE" id="PS50850"/>
    </source>
</evidence>
<keyword evidence="5 7" id="KW-0472">Membrane</keyword>
<dbReference type="AlphaFoldDB" id="A0AA38WWF8"/>
<evidence type="ECO:0000313" key="10">
    <source>
        <dbReference type="Proteomes" id="UP001172673"/>
    </source>
</evidence>
<organism evidence="9 10">
    <name type="scientific">Cladophialophora chaetospira</name>
    <dbReference type="NCBI Taxonomy" id="386627"/>
    <lineage>
        <taxon>Eukaryota</taxon>
        <taxon>Fungi</taxon>
        <taxon>Dikarya</taxon>
        <taxon>Ascomycota</taxon>
        <taxon>Pezizomycotina</taxon>
        <taxon>Eurotiomycetes</taxon>
        <taxon>Chaetothyriomycetidae</taxon>
        <taxon>Chaetothyriales</taxon>
        <taxon>Herpotrichiellaceae</taxon>
        <taxon>Cladophialophora</taxon>
    </lineage>
</organism>
<feature type="compositionally biased region" description="Polar residues" evidence="6">
    <location>
        <begin position="16"/>
        <end position="25"/>
    </location>
</feature>
<dbReference type="EMBL" id="JAPDRK010000027">
    <property type="protein sequence ID" value="KAJ9602393.1"/>
    <property type="molecule type" value="Genomic_DNA"/>
</dbReference>
<feature type="region of interest" description="Disordered" evidence="6">
    <location>
        <begin position="1"/>
        <end position="40"/>
    </location>
</feature>
<reference evidence="9" key="1">
    <citation type="submission" date="2022-10" db="EMBL/GenBank/DDBJ databases">
        <title>Culturing micro-colonial fungi from biological soil crusts in the Mojave desert and describing Neophaeococcomyces mojavensis, and introducing the new genera and species Taxawa tesnikishii.</title>
        <authorList>
            <person name="Kurbessoian T."/>
            <person name="Stajich J.E."/>
        </authorList>
    </citation>
    <scope>NUCLEOTIDE SEQUENCE</scope>
    <source>
        <strain evidence="9">TK_41</strain>
    </source>
</reference>
<proteinExistence type="predicted"/>
<keyword evidence="10" id="KW-1185">Reference proteome</keyword>
<feature type="transmembrane region" description="Helical" evidence="7">
    <location>
        <begin position="404"/>
        <end position="425"/>
    </location>
</feature>
<comment type="subcellular location">
    <subcellularLocation>
        <location evidence="1">Membrane</location>
        <topology evidence="1">Multi-pass membrane protein</topology>
    </subcellularLocation>
</comment>
<dbReference type="InterPro" id="IPR011701">
    <property type="entry name" value="MFS"/>
</dbReference>
<evidence type="ECO:0000256" key="3">
    <source>
        <dbReference type="ARBA" id="ARBA00022692"/>
    </source>
</evidence>
<keyword evidence="2" id="KW-0813">Transport</keyword>
<dbReference type="PANTHER" id="PTHR43791:SF20">
    <property type="entry name" value="TRANSPORTER, PUTATIVE (AFU_ORTHOLOGUE AFUA_3G14670)-RELATED"/>
    <property type="match status" value="1"/>
</dbReference>
<feature type="transmembrane region" description="Helical" evidence="7">
    <location>
        <begin position="199"/>
        <end position="221"/>
    </location>
</feature>
<feature type="transmembrane region" description="Helical" evidence="7">
    <location>
        <begin position="139"/>
        <end position="159"/>
    </location>
</feature>